<dbReference type="EMBL" id="PKPP01004215">
    <property type="protein sequence ID" value="PWA65476.1"/>
    <property type="molecule type" value="Genomic_DNA"/>
</dbReference>
<accession>A0A2U1MW87</accession>
<evidence type="ECO:0000313" key="1">
    <source>
        <dbReference type="EMBL" id="PWA65476.1"/>
    </source>
</evidence>
<organism evidence="1 2">
    <name type="scientific">Artemisia annua</name>
    <name type="common">Sweet wormwood</name>
    <dbReference type="NCBI Taxonomy" id="35608"/>
    <lineage>
        <taxon>Eukaryota</taxon>
        <taxon>Viridiplantae</taxon>
        <taxon>Streptophyta</taxon>
        <taxon>Embryophyta</taxon>
        <taxon>Tracheophyta</taxon>
        <taxon>Spermatophyta</taxon>
        <taxon>Magnoliopsida</taxon>
        <taxon>eudicotyledons</taxon>
        <taxon>Gunneridae</taxon>
        <taxon>Pentapetalae</taxon>
        <taxon>asterids</taxon>
        <taxon>campanulids</taxon>
        <taxon>Asterales</taxon>
        <taxon>Asteraceae</taxon>
        <taxon>Asteroideae</taxon>
        <taxon>Anthemideae</taxon>
        <taxon>Artemisiinae</taxon>
        <taxon>Artemisia</taxon>
    </lineage>
</organism>
<comment type="caution">
    <text evidence="1">The sequence shown here is derived from an EMBL/GenBank/DDBJ whole genome shotgun (WGS) entry which is preliminary data.</text>
</comment>
<evidence type="ECO:0008006" key="3">
    <source>
        <dbReference type="Google" id="ProtNLM"/>
    </source>
</evidence>
<dbReference type="OrthoDB" id="1708624at2759"/>
<name>A0A2U1MW87_ARTAN</name>
<dbReference type="Pfam" id="PF14223">
    <property type="entry name" value="Retrotran_gag_2"/>
    <property type="match status" value="1"/>
</dbReference>
<keyword evidence="2" id="KW-1185">Reference proteome</keyword>
<evidence type="ECO:0000313" key="2">
    <source>
        <dbReference type="Proteomes" id="UP000245207"/>
    </source>
</evidence>
<protein>
    <recommendedName>
        <fullName evidence="3">Zinc finger, CCHC-type</fullName>
    </recommendedName>
</protein>
<gene>
    <name evidence="1" type="ORF">CTI12_AA335790</name>
</gene>
<sequence length="114" mass="13217">MLPSPPLDDAGGDVRNAYVKFYNEQLEELKTMFQQQADQELFETVKAFHTCKEEVGQSISSYVLKMKGYLDQLERLIYPIPPVFWVNLILNSLTKDYDAFVMNYNMHSMGKTIP</sequence>
<proteinExistence type="predicted"/>
<dbReference type="AlphaFoldDB" id="A0A2U1MW87"/>
<reference evidence="1 2" key="1">
    <citation type="journal article" date="2018" name="Mol. Plant">
        <title>The genome of Artemisia annua provides insight into the evolution of Asteraceae family and artemisinin biosynthesis.</title>
        <authorList>
            <person name="Shen Q."/>
            <person name="Zhang L."/>
            <person name="Liao Z."/>
            <person name="Wang S."/>
            <person name="Yan T."/>
            <person name="Shi P."/>
            <person name="Liu M."/>
            <person name="Fu X."/>
            <person name="Pan Q."/>
            <person name="Wang Y."/>
            <person name="Lv Z."/>
            <person name="Lu X."/>
            <person name="Zhang F."/>
            <person name="Jiang W."/>
            <person name="Ma Y."/>
            <person name="Chen M."/>
            <person name="Hao X."/>
            <person name="Li L."/>
            <person name="Tang Y."/>
            <person name="Lv G."/>
            <person name="Zhou Y."/>
            <person name="Sun X."/>
            <person name="Brodelius P.E."/>
            <person name="Rose J.K.C."/>
            <person name="Tang K."/>
        </authorList>
    </citation>
    <scope>NUCLEOTIDE SEQUENCE [LARGE SCALE GENOMIC DNA]</scope>
    <source>
        <strain evidence="2">cv. Huhao1</strain>
        <tissue evidence="1">Leaf</tissue>
    </source>
</reference>
<dbReference type="Proteomes" id="UP000245207">
    <property type="component" value="Unassembled WGS sequence"/>
</dbReference>